<organism evidence="1 2">
    <name type="scientific">Autumnicola patrickiae</name>
    <dbReference type="NCBI Taxonomy" id="3075591"/>
    <lineage>
        <taxon>Bacteria</taxon>
        <taxon>Pseudomonadati</taxon>
        <taxon>Bacteroidota</taxon>
        <taxon>Flavobacteriia</taxon>
        <taxon>Flavobacteriales</taxon>
        <taxon>Flavobacteriaceae</taxon>
        <taxon>Autumnicola</taxon>
    </lineage>
</organism>
<dbReference type="Proteomes" id="UP001261624">
    <property type="component" value="Unassembled WGS sequence"/>
</dbReference>
<name>A0ABU3E047_9FLAO</name>
<comment type="caution">
    <text evidence="1">The sequence shown here is derived from an EMBL/GenBank/DDBJ whole genome shotgun (WGS) entry which is preliminary data.</text>
</comment>
<keyword evidence="2" id="KW-1185">Reference proteome</keyword>
<sequence>MTKTITIQVNASGEFNEEDLQEFLYHEFGGGPCKVGNPFIDESGNAEMEVINLNIES</sequence>
<evidence type="ECO:0000313" key="1">
    <source>
        <dbReference type="EMBL" id="MDT0689351.1"/>
    </source>
</evidence>
<proteinExistence type="predicted"/>
<evidence type="ECO:0000313" key="2">
    <source>
        <dbReference type="Proteomes" id="UP001261624"/>
    </source>
</evidence>
<dbReference type="EMBL" id="JAVRHM010000005">
    <property type="protein sequence ID" value="MDT0689351.1"/>
    <property type="molecule type" value="Genomic_DNA"/>
</dbReference>
<reference evidence="1 2" key="1">
    <citation type="submission" date="2023-09" db="EMBL/GenBank/DDBJ databases">
        <authorList>
            <person name="Rey-Velasco X."/>
        </authorList>
    </citation>
    <scope>NUCLEOTIDE SEQUENCE [LARGE SCALE GENOMIC DNA]</scope>
    <source>
        <strain evidence="1 2">F188</strain>
    </source>
</reference>
<dbReference type="RefSeq" id="WP_311682825.1">
    <property type="nucleotide sequence ID" value="NZ_JAVRHM010000005.1"/>
</dbReference>
<gene>
    <name evidence="1" type="ORF">RM549_06110</name>
</gene>
<protein>
    <submittedName>
        <fullName evidence="1">Uncharacterized protein</fullName>
    </submittedName>
</protein>
<accession>A0ABU3E047</accession>